<reference evidence="2 3" key="1">
    <citation type="journal article" date="2013" name="Curr. Biol.">
        <title>The Genome of the Foraminiferan Reticulomyxa filosa.</title>
        <authorList>
            <person name="Glockner G."/>
            <person name="Hulsmann N."/>
            <person name="Schleicher M."/>
            <person name="Noegel A.A."/>
            <person name="Eichinger L."/>
            <person name="Gallinger C."/>
            <person name="Pawlowski J."/>
            <person name="Sierra R."/>
            <person name="Euteneuer U."/>
            <person name="Pillet L."/>
            <person name="Moustafa A."/>
            <person name="Platzer M."/>
            <person name="Groth M."/>
            <person name="Szafranski K."/>
            <person name="Schliwa M."/>
        </authorList>
    </citation>
    <scope>NUCLEOTIDE SEQUENCE [LARGE SCALE GENOMIC DNA]</scope>
</reference>
<feature type="region of interest" description="Disordered" evidence="1">
    <location>
        <begin position="167"/>
        <end position="200"/>
    </location>
</feature>
<keyword evidence="3" id="KW-1185">Reference proteome</keyword>
<protein>
    <submittedName>
        <fullName evidence="2">Uncharacterized protein</fullName>
    </submittedName>
</protein>
<accession>X6MTD8</accession>
<comment type="caution">
    <text evidence="2">The sequence shown here is derived from an EMBL/GenBank/DDBJ whole genome shotgun (WGS) entry which is preliminary data.</text>
</comment>
<feature type="compositionally biased region" description="Basic and acidic residues" evidence="1">
    <location>
        <begin position="334"/>
        <end position="356"/>
    </location>
</feature>
<sequence>MPSNVSSLNKKIKKNSVSIEELLALTEHLQEANEICRNVVTGCVFNAMEQHEKNFRDQVERRIVAKQFLQFWSLSFNKCETHRKHDFQHYCKWCFMPKDTGEPHISQQDNSIPVGPGKNWDIGAEPPLIAKDAWSNVFPFIGAALLSEQKMEQDFASLKNLHRASKRSLQLKPDSAIKDRAKRQQKSEEPKPHPLFQKKKWRKLLKNGKTRKNGATSLQEKIGEGEPSAKCYCQQKQVFVCNCLILMLSLFLHFKDSEKVVYRNSTLPKKPPTKTESLKKVAPTTKKKPELQNKPVLTSLKDKKNNVFSDTKVKPIQKENIKSATNKKPIQLTRESHKLTRESHKPTQVKEKDKTINSKPKINKSKANSVKRIIVDPTPIIDFDKMPHNVFAIRFFFIPSELYFFFKINVTIK</sequence>
<evidence type="ECO:0000313" key="3">
    <source>
        <dbReference type="Proteomes" id="UP000023152"/>
    </source>
</evidence>
<feature type="region of interest" description="Disordered" evidence="1">
    <location>
        <begin position="332"/>
        <end position="360"/>
    </location>
</feature>
<feature type="region of interest" description="Disordered" evidence="1">
    <location>
        <begin position="266"/>
        <end position="294"/>
    </location>
</feature>
<dbReference type="Proteomes" id="UP000023152">
    <property type="component" value="Unassembled WGS sequence"/>
</dbReference>
<name>X6MTD8_RETFI</name>
<organism evidence="2 3">
    <name type="scientific">Reticulomyxa filosa</name>
    <dbReference type="NCBI Taxonomy" id="46433"/>
    <lineage>
        <taxon>Eukaryota</taxon>
        <taxon>Sar</taxon>
        <taxon>Rhizaria</taxon>
        <taxon>Retaria</taxon>
        <taxon>Foraminifera</taxon>
        <taxon>Monothalamids</taxon>
        <taxon>Reticulomyxidae</taxon>
        <taxon>Reticulomyxa</taxon>
    </lineage>
</organism>
<dbReference type="EMBL" id="ASPP01017247">
    <property type="protein sequence ID" value="ETO17119.1"/>
    <property type="molecule type" value="Genomic_DNA"/>
</dbReference>
<evidence type="ECO:0000313" key="2">
    <source>
        <dbReference type="EMBL" id="ETO17119.1"/>
    </source>
</evidence>
<gene>
    <name evidence="2" type="ORF">RFI_20214</name>
</gene>
<dbReference type="AlphaFoldDB" id="X6MTD8"/>
<proteinExistence type="predicted"/>
<evidence type="ECO:0000256" key="1">
    <source>
        <dbReference type="SAM" id="MobiDB-lite"/>
    </source>
</evidence>